<dbReference type="PANTHER" id="PTHR43820:SF5">
    <property type="entry name" value="HIGH-AFFINITY BRANCHED-CHAIN AMINO ACID TRANSPORT ATP-BINDING PROTEIN"/>
    <property type="match status" value="1"/>
</dbReference>
<dbReference type="OrthoDB" id="9775250at2"/>
<keyword evidence="8" id="KW-1185">Reference proteome</keyword>
<dbReference type="PANTHER" id="PTHR43820">
    <property type="entry name" value="HIGH-AFFINITY BRANCHED-CHAIN AMINO ACID TRANSPORT ATP-BINDING PROTEIN LIVF"/>
    <property type="match status" value="1"/>
</dbReference>
<comment type="similarity">
    <text evidence="1">Belongs to the ABC transporter superfamily.</text>
</comment>
<dbReference type="PROSITE" id="PS50893">
    <property type="entry name" value="ABC_TRANSPORTER_2"/>
    <property type="match status" value="1"/>
</dbReference>
<evidence type="ECO:0000256" key="3">
    <source>
        <dbReference type="ARBA" id="ARBA00022741"/>
    </source>
</evidence>
<dbReference type="InterPro" id="IPR003593">
    <property type="entry name" value="AAA+_ATPase"/>
</dbReference>
<protein>
    <submittedName>
        <fullName evidence="7">ABC transporter ATP-binding protein</fullName>
    </submittedName>
</protein>
<dbReference type="GO" id="GO:0016887">
    <property type="term" value="F:ATP hydrolysis activity"/>
    <property type="evidence" value="ECO:0007669"/>
    <property type="project" value="InterPro"/>
</dbReference>
<dbReference type="InterPro" id="IPR027417">
    <property type="entry name" value="P-loop_NTPase"/>
</dbReference>
<dbReference type="SUPFAM" id="SSF52540">
    <property type="entry name" value="P-loop containing nucleoside triphosphate hydrolases"/>
    <property type="match status" value="1"/>
</dbReference>
<evidence type="ECO:0000259" key="6">
    <source>
        <dbReference type="PROSITE" id="PS50893"/>
    </source>
</evidence>
<reference evidence="7 8" key="1">
    <citation type="journal article" date="2018" name="Arch. Microbiol.">
        <title>New insights into the metabolic potential of the phototrophic purple bacterium Rhodopila globiformis DSM 161(T) from its draft genome sequence and evidence for a vanadium-dependent nitrogenase.</title>
        <authorList>
            <person name="Imhoff J.F."/>
            <person name="Rahn T."/>
            <person name="Kunzel S."/>
            <person name="Neulinger S.C."/>
        </authorList>
    </citation>
    <scope>NUCLEOTIDE SEQUENCE [LARGE SCALE GENOMIC DNA]</scope>
    <source>
        <strain evidence="7 8">DSM 161</strain>
    </source>
</reference>
<comment type="caution">
    <text evidence="7">The sequence shown here is derived from an EMBL/GenBank/DDBJ whole genome shotgun (WGS) entry which is preliminary data.</text>
</comment>
<gene>
    <name evidence="7" type="ORF">CCS01_13095</name>
</gene>
<dbReference type="InterPro" id="IPR052156">
    <property type="entry name" value="BCAA_Transport_ATP-bd_LivF"/>
</dbReference>
<evidence type="ECO:0000256" key="5">
    <source>
        <dbReference type="ARBA" id="ARBA00022970"/>
    </source>
</evidence>
<dbReference type="GO" id="GO:0015807">
    <property type="term" value="P:L-amino acid transport"/>
    <property type="evidence" value="ECO:0007669"/>
    <property type="project" value="TreeGrafter"/>
</dbReference>
<sequence length="231" mass="25159">MLKVAGLHASYDATPILRGINLEVGGGEIVAIIGRNGVGKTTMMRCMIGLLPAASGTIRYAGREITSLPADRRARLGIGYIPQGRDVFPRMTVEENLQVGELIGQSRRPPATDLVYEYFPILKERRDQLAGTMSGGQQQQLAIGRALIGSPDLLLLDEPSEGVQPSIVQMICRVLRSIRDRHGTTIVLVEQNLDTILALAERCLVMEKGQIIAEISAGLVTQDSVRRHLLI</sequence>
<organism evidence="7 8">
    <name type="scientific">Rhodopila globiformis</name>
    <name type="common">Rhodopseudomonas globiformis</name>
    <dbReference type="NCBI Taxonomy" id="1071"/>
    <lineage>
        <taxon>Bacteria</taxon>
        <taxon>Pseudomonadati</taxon>
        <taxon>Pseudomonadota</taxon>
        <taxon>Alphaproteobacteria</taxon>
        <taxon>Acetobacterales</taxon>
        <taxon>Acetobacteraceae</taxon>
        <taxon>Rhodopila</taxon>
    </lineage>
</organism>
<evidence type="ECO:0000313" key="7">
    <source>
        <dbReference type="EMBL" id="PPQ33915.1"/>
    </source>
</evidence>
<dbReference type="GO" id="GO:0015658">
    <property type="term" value="F:branched-chain amino acid transmembrane transporter activity"/>
    <property type="evidence" value="ECO:0007669"/>
    <property type="project" value="TreeGrafter"/>
</dbReference>
<proteinExistence type="inferred from homology"/>
<evidence type="ECO:0000256" key="1">
    <source>
        <dbReference type="ARBA" id="ARBA00005417"/>
    </source>
</evidence>
<dbReference type="InterPro" id="IPR003439">
    <property type="entry name" value="ABC_transporter-like_ATP-bd"/>
</dbReference>
<keyword evidence="3" id="KW-0547">Nucleotide-binding</keyword>
<dbReference type="SMART" id="SM00382">
    <property type="entry name" value="AAA"/>
    <property type="match status" value="1"/>
</dbReference>
<keyword evidence="4 7" id="KW-0067">ATP-binding</keyword>
<accession>A0A2S6NGY8</accession>
<evidence type="ECO:0000256" key="4">
    <source>
        <dbReference type="ARBA" id="ARBA00022840"/>
    </source>
</evidence>
<dbReference type="Gene3D" id="3.40.50.300">
    <property type="entry name" value="P-loop containing nucleotide triphosphate hydrolases"/>
    <property type="match status" value="1"/>
</dbReference>
<name>A0A2S6NGY8_RHOGL</name>
<evidence type="ECO:0000313" key="8">
    <source>
        <dbReference type="Proteomes" id="UP000239724"/>
    </source>
</evidence>
<dbReference type="Proteomes" id="UP000239724">
    <property type="component" value="Unassembled WGS sequence"/>
</dbReference>
<keyword evidence="5" id="KW-0029">Amino-acid transport</keyword>
<dbReference type="AlphaFoldDB" id="A0A2S6NGY8"/>
<dbReference type="EMBL" id="NHRY01000136">
    <property type="protein sequence ID" value="PPQ33915.1"/>
    <property type="molecule type" value="Genomic_DNA"/>
</dbReference>
<dbReference type="GO" id="GO:0005524">
    <property type="term" value="F:ATP binding"/>
    <property type="evidence" value="ECO:0007669"/>
    <property type="project" value="UniProtKB-KW"/>
</dbReference>
<dbReference type="CDD" id="cd03224">
    <property type="entry name" value="ABC_TM1139_LivF_branched"/>
    <property type="match status" value="1"/>
</dbReference>
<keyword evidence="2" id="KW-0813">Transport</keyword>
<evidence type="ECO:0000256" key="2">
    <source>
        <dbReference type="ARBA" id="ARBA00022448"/>
    </source>
</evidence>
<dbReference type="Pfam" id="PF00005">
    <property type="entry name" value="ABC_tran"/>
    <property type="match status" value="1"/>
</dbReference>
<feature type="domain" description="ABC transporter" evidence="6">
    <location>
        <begin position="2"/>
        <end position="231"/>
    </location>
</feature>